<reference evidence="7 8" key="1">
    <citation type="journal article" date="2016" name="Genome Biol. Evol.">
        <title>Divergent and convergent evolution of fungal pathogenicity.</title>
        <authorList>
            <person name="Shang Y."/>
            <person name="Xiao G."/>
            <person name="Zheng P."/>
            <person name="Cen K."/>
            <person name="Zhan S."/>
            <person name="Wang C."/>
        </authorList>
    </citation>
    <scope>NUCLEOTIDE SEQUENCE [LARGE SCALE GENOMIC DNA]</scope>
    <source>
        <strain evidence="7 8">ARSEF 7405</strain>
    </source>
</reference>
<dbReference type="SUPFAM" id="SSF51735">
    <property type="entry name" value="NAD(P)-binding Rossmann-fold domains"/>
    <property type="match status" value="1"/>
</dbReference>
<feature type="domain" description="Alcohol dehydrogenase-like N-terminal" evidence="6">
    <location>
        <begin position="31"/>
        <end position="136"/>
    </location>
</feature>
<dbReference type="InterPro" id="IPR011032">
    <property type="entry name" value="GroES-like_sf"/>
</dbReference>
<dbReference type="InterPro" id="IPR013154">
    <property type="entry name" value="ADH-like_N"/>
</dbReference>
<keyword evidence="1 4" id="KW-0479">Metal-binding</keyword>
<dbReference type="SUPFAM" id="SSF50129">
    <property type="entry name" value="GroES-like"/>
    <property type="match status" value="1"/>
</dbReference>
<keyword evidence="3" id="KW-0560">Oxidoreductase</keyword>
<feature type="domain" description="Alcohol dehydrogenase-like C-terminal" evidence="5">
    <location>
        <begin position="175"/>
        <end position="303"/>
    </location>
</feature>
<dbReference type="Pfam" id="PF08240">
    <property type="entry name" value="ADH_N"/>
    <property type="match status" value="1"/>
</dbReference>
<dbReference type="OrthoDB" id="256333at2759"/>
<protein>
    <submittedName>
        <fullName evidence="7">Alcohol dehydrogenase superfamily, zinc-type</fullName>
    </submittedName>
</protein>
<evidence type="ECO:0000256" key="3">
    <source>
        <dbReference type="ARBA" id="ARBA00023002"/>
    </source>
</evidence>
<dbReference type="PANTHER" id="PTHR43401">
    <property type="entry name" value="L-THREONINE 3-DEHYDROGENASE"/>
    <property type="match status" value="1"/>
</dbReference>
<comment type="caution">
    <text evidence="7">The sequence shown here is derived from an EMBL/GenBank/DDBJ whole genome shotgun (WGS) entry which is preliminary data.</text>
</comment>
<dbReference type="InterPro" id="IPR002328">
    <property type="entry name" value="ADH_Zn_CS"/>
</dbReference>
<dbReference type="GO" id="GO:0008270">
    <property type="term" value="F:zinc ion binding"/>
    <property type="evidence" value="ECO:0007669"/>
    <property type="project" value="InterPro"/>
</dbReference>
<dbReference type="PANTHER" id="PTHR43401:SF2">
    <property type="entry name" value="L-THREONINE 3-DEHYDROGENASE"/>
    <property type="match status" value="1"/>
</dbReference>
<dbReference type="Gene3D" id="3.40.50.720">
    <property type="entry name" value="NAD(P)-binding Rossmann-like Domain"/>
    <property type="match status" value="1"/>
</dbReference>
<dbReference type="CDD" id="cd08234">
    <property type="entry name" value="threonine_DH_like"/>
    <property type="match status" value="1"/>
</dbReference>
<proteinExistence type="inferred from homology"/>
<dbReference type="Proteomes" id="UP000242877">
    <property type="component" value="Unassembled WGS sequence"/>
</dbReference>
<gene>
    <name evidence="7" type="ORF">AAP_00157</name>
</gene>
<dbReference type="Pfam" id="PF00107">
    <property type="entry name" value="ADH_zinc_N"/>
    <property type="match status" value="1"/>
</dbReference>
<dbReference type="Gene3D" id="3.90.180.10">
    <property type="entry name" value="Medium-chain alcohol dehydrogenases, catalytic domain"/>
    <property type="match status" value="1"/>
</dbReference>
<evidence type="ECO:0000256" key="1">
    <source>
        <dbReference type="ARBA" id="ARBA00022723"/>
    </source>
</evidence>
<accession>A0A168DM37</accession>
<dbReference type="InterPro" id="IPR013149">
    <property type="entry name" value="ADH-like_C"/>
</dbReference>
<evidence type="ECO:0000313" key="7">
    <source>
        <dbReference type="EMBL" id="KZZ97896.1"/>
    </source>
</evidence>
<sequence length="346" mass="37958">MAIPKTMRALKYEKPHEHSIVEMPVPQIKGDEILVKIKACGVCGTDLHIDKGEFISKFPLVPGHEAIGEVAAIGPDVKQFKVGDRVAADNSELCGKCFFCRRGEELMCENFQAHGVTLPGGFAEYCAYQEGKIYRIENLDWVDATLIEPASCAAHGVDIINAHMDSEILIFGAGPTGLVLSQMLKLNGGAKVTIAAPEGLKMNLAKDLDAADEYIELSRKDSEPQMKTLRERHPHGFDVVVEATGSARMLEDSINYVRRGGTLVTYAVYDNDAVVSWKPTKIFNDEIKITGCFSEVHKFPAAIGYLDSGKVKVHGIVNKTFTLDQWSECLEAIRNKSAIKAAIVFD</sequence>
<dbReference type="AlphaFoldDB" id="A0A168DM37"/>
<evidence type="ECO:0000256" key="2">
    <source>
        <dbReference type="ARBA" id="ARBA00022833"/>
    </source>
</evidence>
<comment type="similarity">
    <text evidence="4">Belongs to the zinc-containing alcohol dehydrogenase family.</text>
</comment>
<keyword evidence="2 4" id="KW-0862">Zinc</keyword>
<evidence type="ECO:0000259" key="5">
    <source>
        <dbReference type="Pfam" id="PF00107"/>
    </source>
</evidence>
<evidence type="ECO:0000256" key="4">
    <source>
        <dbReference type="RuleBase" id="RU361277"/>
    </source>
</evidence>
<dbReference type="EMBL" id="AZGZ01000001">
    <property type="protein sequence ID" value="KZZ97896.1"/>
    <property type="molecule type" value="Genomic_DNA"/>
</dbReference>
<comment type="cofactor">
    <cofactor evidence="4">
        <name>Zn(2+)</name>
        <dbReference type="ChEBI" id="CHEBI:29105"/>
    </cofactor>
</comment>
<evidence type="ECO:0000259" key="6">
    <source>
        <dbReference type="Pfam" id="PF08240"/>
    </source>
</evidence>
<dbReference type="GO" id="GO:0016491">
    <property type="term" value="F:oxidoreductase activity"/>
    <property type="evidence" value="ECO:0007669"/>
    <property type="project" value="UniProtKB-KW"/>
</dbReference>
<name>A0A168DM37_9EURO</name>
<evidence type="ECO:0000313" key="8">
    <source>
        <dbReference type="Proteomes" id="UP000242877"/>
    </source>
</evidence>
<keyword evidence="8" id="KW-1185">Reference proteome</keyword>
<dbReference type="PROSITE" id="PS00059">
    <property type="entry name" value="ADH_ZINC"/>
    <property type="match status" value="1"/>
</dbReference>
<dbReference type="InterPro" id="IPR036291">
    <property type="entry name" value="NAD(P)-bd_dom_sf"/>
</dbReference>
<dbReference type="InterPro" id="IPR050129">
    <property type="entry name" value="Zn_alcohol_dh"/>
</dbReference>
<organism evidence="7 8">
    <name type="scientific">Ascosphaera apis ARSEF 7405</name>
    <dbReference type="NCBI Taxonomy" id="392613"/>
    <lineage>
        <taxon>Eukaryota</taxon>
        <taxon>Fungi</taxon>
        <taxon>Dikarya</taxon>
        <taxon>Ascomycota</taxon>
        <taxon>Pezizomycotina</taxon>
        <taxon>Eurotiomycetes</taxon>
        <taxon>Eurotiomycetidae</taxon>
        <taxon>Onygenales</taxon>
        <taxon>Ascosphaeraceae</taxon>
        <taxon>Ascosphaera</taxon>
    </lineage>
</organism>
<dbReference type="VEuPathDB" id="FungiDB:AAP_00157"/>